<evidence type="ECO:0000256" key="4">
    <source>
        <dbReference type="ARBA" id="ARBA00022692"/>
    </source>
</evidence>
<comment type="domain">
    <text evidence="11">The histidine box domains are involved in binding the catalytic metal ions.</text>
</comment>
<dbReference type="GO" id="GO:0016717">
    <property type="term" value="F:oxidoreductase activity, acting on paired donors, with oxidation of a pair of donors resulting in the reduction of molecular oxygen to two molecules of water"/>
    <property type="evidence" value="ECO:0007669"/>
    <property type="project" value="UniProtKB-ARBA"/>
</dbReference>
<dbReference type="Proteomes" id="UP001608902">
    <property type="component" value="Unassembled WGS sequence"/>
</dbReference>
<keyword evidence="8" id="KW-0443">Lipid metabolism</keyword>
<keyword evidence="10 11" id="KW-0275">Fatty acid biosynthesis</keyword>
<evidence type="ECO:0000256" key="5">
    <source>
        <dbReference type="ARBA" id="ARBA00022832"/>
    </source>
</evidence>
<evidence type="ECO:0000256" key="1">
    <source>
        <dbReference type="ARBA" id="ARBA00004141"/>
    </source>
</evidence>
<evidence type="ECO:0000256" key="8">
    <source>
        <dbReference type="ARBA" id="ARBA00023098"/>
    </source>
</evidence>
<evidence type="ECO:0000313" key="13">
    <source>
        <dbReference type="Proteomes" id="UP001608902"/>
    </source>
</evidence>
<organism evidence="12 13">
    <name type="scientific">Gnathostoma spinigerum</name>
    <dbReference type="NCBI Taxonomy" id="75299"/>
    <lineage>
        <taxon>Eukaryota</taxon>
        <taxon>Metazoa</taxon>
        <taxon>Ecdysozoa</taxon>
        <taxon>Nematoda</taxon>
        <taxon>Chromadorea</taxon>
        <taxon>Rhabditida</taxon>
        <taxon>Spirurina</taxon>
        <taxon>Gnathostomatomorpha</taxon>
        <taxon>Gnathostomatoidea</taxon>
        <taxon>Gnathostomatidae</taxon>
        <taxon>Gnathostoma</taxon>
    </lineage>
</organism>
<proteinExistence type="inferred from homology"/>
<keyword evidence="3 11" id="KW-0444">Lipid biosynthesis</keyword>
<evidence type="ECO:0000313" key="12">
    <source>
        <dbReference type="EMBL" id="MFH4981530.1"/>
    </source>
</evidence>
<evidence type="ECO:0000256" key="6">
    <source>
        <dbReference type="ARBA" id="ARBA00022989"/>
    </source>
</evidence>
<comment type="caution">
    <text evidence="12">The sequence shown here is derived from an EMBL/GenBank/DDBJ whole genome shotgun (WGS) entry which is preliminary data.</text>
</comment>
<name>A0ABD6ENH7_9BILA</name>
<dbReference type="GO" id="GO:0016020">
    <property type="term" value="C:membrane"/>
    <property type="evidence" value="ECO:0007669"/>
    <property type="project" value="UniProtKB-SubCell"/>
</dbReference>
<comment type="cofactor">
    <cofactor evidence="11">
        <name>Fe(2+)</name>
        <dbReference type="ChEBI" id="CHEBI:29033"/>
    </cofactor>
</comment>
<evidence type="ECO:0000256" key="9">
    <source>
        <dbReference type="ARBA" id="ARBA00023136"/>
    </source>
</evidence>
<dbReference type="EMBL" id="JBGFUD010007401">
    <property type="protein sequence ID" value="MFH4981530.1"/>
    <property type="molecule type" value="Genomic_DNA"/>
</dbReference>
<evidence type="ECO:0000256" key="3">
    <source>
        <dbReference type="ARBA" id="ARBA00022516"/>
    </source>
</evidence>
<keyword evidence="5" id="KW-0276">Fatty acid metabolism</keyword>
<dbReference type="PANTHER" id="PTHR11351">
    <property type="entry name" value="ACYL-COA DESATURASE"/>
    <property type="match status" value="1"/>
</dbReference>
<keyword evidence="6" id="KW-1133">Transmembrane helix</keyword>
<evidence type="ECO:0000256" key="7">
    <source>
        <dbReference type="ARBA" id="ARBA00023002"/>
    </source>
</evidence>
<dbReference type="PANTHER" id="PTHR11351:SF31">
    <property type="entry name" value="DESATURASE 1, ISOFORM A-RELATED"/>
    <property type="match status" value="1"/>
</dbReference>
<comment type="subcellular location">
    <subcellularLocation>
        <location evidence="1">Membrane</location>
        <topology evidence="1">Multi-pass membrane protein</topology>
    </subcellularLocation>
</comment>
<gene>
    <name evidence="12" type="ORF">AB6A40_008239</name>
</gene>
<dbReference type="GO" id="GO:0006633">
    <property type="term" value="P:fatty acid biosynthetic process"/>
    <property type="evidence" value="ECO:0007669"/>
    <property type="project" value="UniProtKB-KW"/>
</dbReference>
<dbReference type="AlphaFoldDB" id="A0ABD6ENH7"/>
<comment type="similarity">
    <text evidence="2 11">Belongs to the fatty acid desaturase type 1 family.</text>
</comment>
<evidence type="ECO:0000256" key="2">
    <source>
        <dbReference type="ARBA" id="ARBA00009295"/>
    </source>
</evidence>
<evidence type="ECO:0000256" key="10">
    <source>
        <dbReference type="ARBA" id="ARBA00023160"/>
    </source>
</evidence>
<protein>
    <submittedName>
        <fullName evidence="12">Uncharacterized protein</fullName>
    </submittedName>
</protein>
<sequence length="117" mass="13383">MFTLVSSYCLGYRYVGTLHFTFLINSAAHKFGFKPYDSGITAVDSFWLSVIALGEGGHNFHHTFPQDYRTSEYSGIYNVTKHFIDLLAYIGWVSNRKVVSSETVERQKSRNRTKIMG</sequence>
<keyword evidence="4 11" id="KW-0812">Transmembrane</keyword>
<accession>A0ABD6ENH7</accession>
<dbReference type="CDD" id="cd03505">
    <property type="entry name" value="Delta9-FADS-like"/>
    <property type="match status" value="1"/>
</dbReference>
<keyword evidence="7 11" id="KW-0560">Oxidoreductase</keyword>
<dbReference type="InterPro" id="IPR015876">
    <property type="entry name" value="Acyl-CoA_DS"/>
</dbReference>
<keyword evidence="9" id="KW-0472">Membrane</keyword>
<reference evidence="12 13" key="1">
    <citation type="submission" date="2024-08" db="EMBL/GenBank/DDBJ databases">
        <title>Gnathostoma spinigerum genome.</title>
        <authorList>
            <person name="Gonzalez-Bertolin B."/>
            <person name="Monzon S."/>
            <person name="Zaballos A."/>
            <person name="Jimenez P."/>
            <person name="Dekumyoy P."/>
            <person name="Varona S."/>
            <person name="Cuesta I."/>
            <person name="Sumanam S."/>
            <person name="Adisakwattana P."/>
            <person name="Gasser R.B."/>
            <person name="Hernandez-Gonzalez A."/>
            <person name="Young N.D."/>
            <person name="Perteguer M.J."/>
        </authorList>
    </citation>
    <scope>NUCLEOTIDE SEQUENCE [LARGE SCALE GENOMIC DNA]</scope>
    <source>
        <strain evidence="12">AL3</strain>
        <tissue evidence="12">Liver</tissue>
    </source>
</reference>
<dbReference type="PRINTS" id="PR00075">
    <property type="entry name" value="FACDDSATRASE"/>
</dbReference>
<keyword evidence="13" id="KW-1185">Reference proteome</keyword>
<evidence type="ECO:0000256" key="11">
    <source>
        <dbReference type="RuleBase" id="RU000581"/>
    </source>
</evidence>